<protein>
    <submittedName>
        <fullName evidence="2">Outer membrane protein, family</fullName>
    </submittedName>
</protein>
<evidence type="ECO:0000256" key="1">
    <source>
        <dbReference type="SAM" id="Phobius"/>
    </source>
</evidence>
<dbReference type="EMBL" id="AJWZ01008579">
    <property type="protein sequence ID" value="EKC53717.1"/>
    <property type="molecule type" value="Genomic_DNA"/>
</dbReference>
<comment type="caution">
    <text evidence="2">The sequence shown here is derived from an EMBL/GenBank/DDBJ whole genome shotgun (WGS) entry which is preliminary data.</text>
</comment>
<sequence>MAAGLYRLDRTDSLTPPSDITAFITGGTTGFYMVGINGNNIFSHNRHRISYKLSFYSQPTDYWGIGYSAGANNPKGSYVEKRYDV</sequence>
<dbReference type="AlphaFoldDB" id="K1RYV8"/>
<reference evidence="2" key="1">
    <citation type="journal article" date="2013" name="Environ. Microbiol.">
        <title>Microbiota from the distal guts of lean and obese adolescents exhibit partial functional redundancy besides clear differences in community structure.</title>
        <authorList>
            <person name="Ferrer M."/>
            <person name="Ruiz A."/>
            <person name="Lanza F."/>
            <person name="Haange S.B."/>
            <person name="Oberbach A."/>
            <person name="Till H."/>
            <person name="Bargiela R."/>
            <person name="Campoy C."/>
            <person name="Segura M.T."/>
            <person name="Richter M."/>
            <person name="von Bergen M."/>
            <person name="Seifert J."/>
            <person name="Suarez A."/>
        </authorList>
    </citation>
    <scope>NUCLEOTIDE SEQUENCE</scope>
</reference>
<proteinExistence type="predicted"/>
<accession>K1RYV8</accession>
<gene>
    <name evidence="2" type="ORF">OBE_12452</name>
</gene>
<name>K1RYV8_9ZZZZ</name>
<organism evidence="2">
    <name type="scientific">human gut metagenome</name>
    <dbReference type="NCBI Taxonomy" id="408170"/>
    <lineage>
        <taxon>unclassified sequences</taxon>
        <taxon>metagenomes</taxon>
        <taxon>organismal metagenomes</taxon>
    </lineage>
</organism>
<feature type="transmembrane region" description="Helical" evidence="1">
    <location>
        <begin position="20"/>
        <end position="42"/>
    </location>
</feature>
<evidence type="ECO:0000313" key="2">
    <source>
        <dbReference type="EMBL" id="EKC53717.1"/>
    </source>
</evidence>
<keyword evidence="1" id="KW-1133">Transmembrane helix</keyword>
<keyword evidence="1" id="KW-0472">Membrane</keyword>
<feature type="non-terminal residue" evidence="2">
    <location>
        <position position="85"/>
    </location>
</feature>
<keyword evidence="1" id="KW-0812">Transmembrane</keyword>